<dbReference type="Proteomes" id="UP000824120">
    <property type="component" value="Chromosome 3"/>
</dbReference>
<organism evidence="1 2">
    <name type="scientific">Solanum commersonii</name>
    <name type="common">Commerson's wild potato</name>
    <name type="synonym">Commerson's nightshade</name>
    <dbReference type="NCBI Taxonomy" id="4109"/>
    <lineage>
        <taxon>Eukaryota</taxon>
        <taxon>Viridiplantae</taxon>
        <taxon>Streptophyta</taxon>
        <taxon>Embryophyta</taxon>
        <taxon>Tracheophyta</taxon>
        <taxon>Spermatophyta</taxon>
        <taxon>Magnoliopsida</taxon>
        <taxon>eudicotyledons</taxon>
        <taxon>Gunneridae</taxon>
        <taxon>Pentapetalae</taxon>
        <taxon>asterids</taxon>
        <taxon>lamiids</taxon>
        <taxon>Solanales</taxon>
        <taxon>Solanaceae</taxon>
        <taxon>Solanoideae</taxon>
        <taxon>Solaneae</taxon>
        <taxon>Solanum</taxon>
    </lineage>
</organism>
<name>A0A9J5ZPA1_SOLCO</name>
<dbReference type="EMBL" id="JACXVP010000003">
    <property type="protein sequence ID" value="KAG5613906.1"/>
    <property type="molecule type" value="Genomic_DNA"/>
</dbReference>
<protein>
    <submittedName>
        <fullName evidence="1">Uncharacterized protein</fullName>
    </submittedName>
</protein>
<keyword evidence="2" id="KW-1185">Reference proteome</keyword>
<evidence type="ECO:0000313" key="2">
    <source>
        <dbReference type="Proteomes" id="UP000824120"/>
    </source>
</evidence>
<evidence type="ECO:0000313" key="1">
    <source>
        <dbReference type="EMBL" id="KAG5613906.1"/>
    </source>
</evidence>
<dbReference type="AlphaFoldDB" id="A0A9J5ZPA1"/>
<reference evidence="1 2" key="1">
    <citation type="submission" date="2020-09" db="EMBL/GenBank/DDBJ databases">
        <title>De no assembly of potato wild relative species, Solanum commersonii.</title>
        <authorList>
            <person name="Cho K."/>
        </authorList>
    </citation>
    <scope>NUCLEOTIDE SEQUENCE [LARGE SCALE GENOMIC DNA]</scope>
    <source>
        <strain evidence="1">LZ3.2</strain>
        <tissue evidence="1">Leaf</tissue>
    </source>
</reference>
<sequence>MTKIFKELKVPIESGSSSEIPVEEISNSNRVLFGWIFGKTPLRRSFPPNLSLSKFGRRKKLSVRTPHRLVRLRSTYLKEEEEIFTGIEDEMLTP</sequence>
<accession>A0A9J5ZPA1</accession>
<proteinExistence type="predicted"/>
<comment type="caution">
    <text evidence="1">The sequence shown here is derived from an EMBL/GenBank/DDBJ whole genome shotgun (WGS) entry which is preliminary data.</text>
</comment>
<gene>
    <name evidence="1" type="ORF">H5410_013730</name>
</gene>